<comment type="similarity">
    <text evidence="1">Belongs to the VHL family.</text>
</comment>
<dbReference type="InterPro" id="IPR036208">
    <property type="entry name" value="VHL_sf"/>
</dbReference>
<dbReference type="EnsemblMetazoa" id="AARA004367-RA">
    <property type="protein sequence ID" value="AARA004367-PA"/>
    <property type="gene ID" value="AARA004367"/>
</dbReference>
<feature type="compositionally biased region" description="Acidic residues" evidence="2">
    <location>
        <begin position="180"/>
        <end position="193"/>
    </location>
</feature>
<proteinExistence type="inferred from homology"/>
<feature type="compositionally biased region" description="Polar residues" evidence="2">
    <location>
        <begin position="228"/>
        <end position="246"/>
    </location>
</feature>
<evidence type="ECO:0000313" key="4">
    <source>
        <dbReference type="Proteomes" id="UP000075840"/>
    </source>
</evidence>
<dbReference type="SUPFAM" id="SSF50729">
    <property type="entry name" value="PH domain-like"/>
    <property type="match status" value="1"/>
</dbReference>
<dbReference type="CDD" id="cd05468">
    <property type="entry name" value="pVHL"/>
    <property type="match status" value="1"/>
</dbReference>
<dbReference type="Pfam" id="PF00169">
    <property type="entry name" value="PH"/>
    <property type="match status" value="1"/>
</dbReference>
<protein>
    <submittedName>
        <fullName evidence="3">Uncharacterized protein</fullName>
    </submittedName>
</protein>
<sequence>LTVYGHGRDERPVYLGGKRDSRCSLTSGSLGSSQAQRDRMMQLQQPGLVADCVQFLKSVKRYLCEECEGPTADDATRNTDELADEETYLNVLQSKRSLPGVRARLIAECDDLLERLETGAVSTPSLVELKHVKEADDAYEKPLNDEEDDSYIDMSGANTLKAANTSSSNVSMVELKDDLTADPDEPNEDETDEVPFGQVEENSYDLTTDQILYDECMQEVGHEGQEVLASTPTPRTPTPENAASDSQCPYGGLPASHLRLQQSPKHGTLFKQEKRLFFDQFKKYYVGLIGKWLLVYGSHNDLKPLQTIYIKCIKLDLSLNEQINEKHLFQIITQTDSKVHFLSPSFQDLNEWIVAIENNLIERVADRPVEECAALQACRKLPLPPCPVPVGDGKDEPDQRAANQVEDGIYEEPSLCLQTEAIAKAKAHGYDTPKPCCGKVAENVPVGTKGGVCSKESVSNSPASSKKPDLPAKSPDTGGGTAATPTPVKSWLRNRFNRSAPEPGEVKLSKKALKKLSFEELPTSEGSAGSVEPKSPSKTPVQPAPPSPKFTITTTPTSKGTKINMIISQLEANGQLNLLSKRLNDTTKRYTLLPSFYRSAGNFDGIGGTAVPCLDWRRAMEHDPNLRSEHSVLRSFLLFRNTTERTVDVYWVNYSSRFIHYTTLKPKTGCMVNTYVTHPWVFKDRQSDERMHVRHQPVYLPEPWYTNFNSAGRLTRKEVNIHFPVRTLMDNCLWRIVALLANKEESALHELEIPRVLKQELAEKRNNKTKTTIGFVT</sequence>
<dbReference type="FunFam" id="2.60.40.780:FF:000001">
    <property type="entry name" value="von Hippel-Lindau disease tumor suppressor"/>
    <property type="match status" value="1"/>
</dbReference>
<evidence type="ECO:0000313" key="3">
    <source>
        <dbReference type="EnsemblMetazoa" id="AARA004367-PA"/>
    </source>
</evidence>
<dbReference type="Gene3D" id="2.30.29.30">
    <property type="entry name" value="Pleckstrin-homology domain (PH domain)/Phosphotyrosine-binding domain (PTB)"/>
    <property type="match status" value="1"/>
</dbReference>
<feature type="region of interest" description="Disordered" evidence="2">
    <location>
        <begin position="224"/>
        <end position="246"/>
    </location>
</feature>
<dbReference type="SUPFAM" id="SSF49468">
    <property type="entry name" value="VHL"/>
    <property type="match status" value="1"/>
</dbReference>
<reference evidence="3" key="1">
    <citation type="submission" date="2022-08" db="UniProtKB">
        <authorList>
            <consortium name="EnsemblMetazoa"/>
        </authorList>
    </citation>
    <scope>IDENTIFICATION</scope>
    <source>
        <strain evidence="3">Dongola</strain>
    </source>
</reference>
<dbReference type="VEuPathDB" id="VectorBase:AARA004367"/>
<dbReference type="Pfam" id="PF01847">
    <property type="entry name" value="VHL"/>
    <property type="match status" value="1"/>
</dbReference>
<evidence type="ECO:0000256" key="1">
    <source>
        <dbReference type="ARBA" id="ARBA00010057"/>
    </source>
</evidence>
<dbReference type="PROSITE" id="PS50003">
    <property type="entry name" value="PH_DOMAIN"/>
    <property type="match status" value="1"/>
</dbReference>
<dbReference type="InterPro" id="IPR001849">
    <property type="entry name" value="PH_domain"/>
</dbReference>
<organism evidence="3 4">
    <name type="scientific">Anopheles arabiensis</name>
    <name type="common">Mosquito</name>
    <dbReference type="NCBI Taxonomy" id="7173"/>
    <lineage>
        <taxon>Eukaryota</taxon>
        <taxon>Metazoa</taxon>
        <taxon>Ecdysozoa</taxon>
        <taxon>Arthropoda</taxon>
        <taxon>Hexapoda</taxon>
        <taxon>Insecta</taxon>
        <taxon>Pterygota</taxon>
        <taxon>Neoptera</taxon>
        <taxon>Endopterygota</taxon>
        <taxon>Diptera</taxon>
        <taxon>Nematocera</taxon>
        <taxon>Culicoidea</taxon>
        <taxon>Culicidae</taxon>
        <taxon>Anophelinae</taxon>
        <taxon>Anopheles</taxon>
    </lineage>
</organism>
<dbReference type="SMART" id="SM00233">
    <property type="entry name" value="PH"/>
    <property type="match status" value="1"/>
</dbReference>
<dbReference type="InterPro" id="IPR037140">
    <property type="entry name" value="VHL_beta_dom_sf"/>
</dbReference>
<evidence type="ECO:0000256" key="2">
    <source>
        <dbReference type="SAM" id="MobiDB-lite"/>
    </source>
</evidence>
<feature type="region of interest" description="Disordered" evidence="2">
    <location>
        <begin position="448"/>
        <end position="557"/>
    </location>
</feature>
<keyword evidence="4" id="KW-1185">Reference proteome</keyword>
<name>A0A182HSW2_ANOAR</name>
<dbReference type="InterPro" id="IPR011993">
    <property type="entry name" value="PH-like_dom_sf"/>
</dbReference>
<feature type="region of interest" description="Disordered" evidence="2">
    <location>
        <begin position="179"/>
        <end position="201"/>
    </location>
</feature>
<dbReference type="VEuPathDB" id="VectorBase:AARA21_012696"/>
<accession>A0A182HSW2</accession>
<dbReference type="InterPro" id="IPR022772">
    <property type="entry name" value="VHL_tumour_suppress_b/a_dom"/>
</dbReference>
<dbReference type="AlphaFoldDB" id="A0A182HSW2"/>
<dbReference type="EMBL" id="APCN01000371">
    <property type="status" value="NOT_ANNOTATED_CDS"/>
    <property type="molecule type" value="Genomic_DNA"/>
</dbReference>
<dbReference type="Proteomes" id="UP000075840">
    <property type="component" value="Unassembled WGS sequence"/>
</dbReference>
<dbReference type="VEuPathDB" id="VectorBase:AARA21_005022"/>
<dbReference type="InterPro" id="IPR024053">
    <property type="entry name" value="VHL_beta_dom"/>
</dbReference>
<dbReference type="Gene3D" id="2.60.40.780">
    <property type="entry name" value="von Hippel-Lindau disease tumour suppressor, beta domain"/>
    <property type="match status" value="1"/>
</dbReference>
<dbReference type="CDD" id="cd00821">
    <property type="entry name" value="PH"/>
    <property type="match status" value="1"/>
</dbReference>